<comment type="caution">
    <text evidence="4">The sequence shown here is derived from an EMBL/GenBank/DDBJ whole genome shotgun (WGS) entry which is preliminary data.</text>
</comment>
<keyword evidence="5" id="KW-1185">Reference proteome</keyword>
<dbReference type="Gene3D" id="3.40.630.30">
    <property type="match status" value="1"/>
</dbReference>
<dbReference type="GO" id="GO:0016747">
    <property type="term" value="F:acyltransferase activity, transferring groups other than amino-acyl groups"/>
    <property type="evidence" value="ECO:0007669"/>
    <property type="project" value="InterPro"/>
</dbReference>
<dbReference type="PANTHER" id="PTHR43877:SF2">
    <property type="entry name" value="AMINOALKYLPHOSPHONATE N-ACETYLTRANSFERASE-RELATED"/>
    <property type="match status" value="1"/>
</dbReference>
<keyword evidence="2" id="KW-0012">Acyltransferase</keyword>
<sequence length="198" mass="21665">MKPSAPATQAEFRPDPPVCLLTPEEARAALPQLGSLLRVCVEDGAGIGFILPLPQEKAVAFWQSRLPLLESGEAFLMAAKEGEEIAGVVMLMLAGQDNGRHRAEVAKLMVHPRHRRKGLARNLMTAIDTLARAQGRWLLVLDTVTGDRAEKLYPACGYHKVGVIPDYAFNSHGHLDATTVFYKDLRGEIPDTSMPSRT</sequence>
<dbReference type="EMBL" id="PPCN01000003">
    <property type="protein sequence ID" value="POF32261.1"/>
    <property type="molecule type" value="Genomic_DNA"/>
</dbReference>
<dbReference type="AlphaFoldDB" id="A0A2S3UX05"/>
<dbReference type="InterPro" id="IPR050832">
    <property type="entry name" value="Bact_Acetyltransf"/>
</dbReference>
<dbReference type="SUPFAM" id="SSF55729">
    <property type="entry name" value="Acyl-CoA N-acyltransferases (Nat)"/>
    <property type="match status" value="1"/>
</dbReference>
<proteinExistence type="predicted"/>
<keyword evidence="1" id="KW-0808">Transferase</keyword>
<gene>
    <name evidence="4" type="ORF">CLV41_103182</name>
</gene>
<dbReference type="PROSITE" id="PS51186">
    <property type="entry name" value="GNAT"/>
    <property type="match status" value="1"/>
</dbReference>
<evidence type="ECO:0000256" key="1">
    <source>
        <dbReference type="ARBA" id="ARBA00022679"/>
    </source>
</evidence>
<reference evidence="4 5" key="1">
    <citation type="submission" date="2018-01" db="EMBL/GenBank/DDBJ databases">
        <title>Genomic Encyclopedia of Archaeal and Bacterial Type Strains, Phase II (KMG-II): from individual species to whole genera.</title>
        <authorList>
            <person name="Goeker M."/>
        </authorList>
    </citation>
    <scope>NUCLEOTIDE SEQUENCE [LARGE SCALE GENOMIC DNA]</scope>
    <source>
        <strain evidence="4 5">DSM 17023</strain>
    </source>
</reference>
<keyword evidence="4" id="KW-0689">Ribosomal protein</keyword>
<keyword evidence="4" id="KW-0687">Ribonucleoprotein</keyword>
<dbReference type="RefSeq" id="WP_103222191.1">
    <property type="nucleotide sequence ID" value="NZ_PPCN01000003.1"/>
</dbReference>
<dbReference type="OrthoDB" id="3389160at2"/>
<organism evidence="4 5">
    <name type="scientific">Roseibium marinum</name>
    <dbReference type="NCBI Taxonomy" id="281252"/>
    <lineage>
        <taxon>Bacteria</taxon>
        <taxon>Pseudomonadati</taxon>
        <taxon>Pseudomonadota</taxon>
        <taxon>Alphaproteobacteria</taxon>
        <taxon>Hyphomicrobiales</taxon>
        <taxon>Stappiaceae</taxon>
        <taxon>Roseibium</taxon>
    </lineage>
</organism>
<dbReference type="GO" id="GO:0005840">
    <property type="term" value="C:ribosome"/>
    <property type="evidence" value="ECO:0007669"/>
    <property type="project" value="UniProtKB-KW"/>
</dbReference>
<evidence type="ECO:0000259" key="3">
    <source>
        <dbReference type="PROSITE" id="PS51186"/>
    </source>
</evidence>
<dbReference type="Proteomes" id="UP000236959">
    <property type="component" value="Unassembled WGS sequence"/>
</dbReference>
<dbReference type="Pfam" id="PF00583">
    <property type="entry name" value="Acetyltransf_1"/>
    <property type="match status" value="1"/>
</dbReference>
<evidence type="ECO:0000313" key="4">
    <source>
        <dbReference type="EMBL" id="POF32261.1"/>
    </source>
</evidence>
<dbReference type="InterPro" id="IPR016181">
    <property type="entry name" value="Acyl_CoA_acyltransferase"/>
</dbReference>
<evidence type="ECO:0000313" key="5">
    <source>
        <dbReference type="Proteomes" id="UP000236959"/>
    </source>
</evidence>
<dbReference type="CDD" id="cd04301">
    <property type="entry name" value="NAT_SF"/>
    <property type="match status" value="1"/>
</dbReference>
<accession>A0A2S3UX05</accession>
<feature type="domain" description="N-acetyltransferase" evidence="3">
    <location>
        <begin position="35"/>
        <end position="186"/>
    </location>
</feature>
<dbReference type="PANTHER" id="PTHR43877">
    <property type="entry name" value="AMINOALKYLPHOSPHONATE N-ACETYLTRANSFERASE-RELATED-RELATED"/>
    <property type="match status" value="1"/>
</dbReference>
<name>A0A2S3UX05_9HYPH</name>
<dbReference type="InterPro" id="IPR000182">
    <property type="entry name" value="GNAT_dom"/>
</dbReference>
<protein>
    <submittedName>
        <fullName evidence="4">Ribosomal protein S18 acetylase RimI-like enzyme</fullName>
    </submittedName>
</protein>
<evidence type="ECO:0000256" key="2">
    <source>
        <dbReference type="ARBA" id="ARBA00023315"/>
    </source>
</evidence>